<evidence type="ECO:0000313" key="2">
    <source>
        <dbReference type="Proteomes" id="UP001062846"/>
    </source>
</evidence>
<gene>
    <name evidence="1" type="ORF">RHMOL_Rhmol10G0210100</name>
</gene>
<dbReference type="EMBL" id="CM046397">
    <property type="protein sequence ID" value="KAI8535892.1"/>
    <property type="molecule type" value="Genomic_DNA"/>
</dbReference>
<sequence>MAIAIRYVDKRGNVIERFLGIEHVPNTNALTLKEAMESLFSRLGLSSSRLRGQGYDGASNMQALVAVAKNHEQINMLFYFVNRVVVIVSASCKRRDILRDNRILEVMKSLDIGELSSGKSLNQETNLIRAGDTRWGSHYGTLVRLVNMFSSVIEVLEFVSEDHSNTEQKAESNVLLENLQSFEFVFNLHLMRVILAITSELSLALQRKDQDIVNAMALVNMSKNRLRMMRNTGWESLLDDVNSFCEKKEIHIPNMDDKFVARGRGRRNASQMTNLHHYRVELFNTVLDLQLSELNSRFSEAATELLLCVACLNPCNSFSSFDKKKLIRLAELYPNEFSRVELMVLPDQLDTYIFDMRTSNEFSSLNGIAHLSRKMVETGRDKVHPFVYLLLTLALILPVATATFERSKLCRSLLSLSTSNQLSPSLLRSSKLLLLHQTSMAARNTIVEVAVPTTDQWKRAPYVQTVGDPFWALVEAYPAKGAPVANPTFFTAPTDLGHAELVNPSSILHLRIERGDLPYTKCHFGPQASPPIDWAEWVDEIVYDVPRKQILMGSGTYNAVMLSQSLGIPWQGAAIKNLEHACSRWSVNTHTFAWAWGESGLSLEDMVILTRLSLCSASILDLVHLSRED</sequence>
<organism evidence="1 2">
    <name type="scientific">Rhododendron molle</name>
    <name type="common">Chinese azalea</name>
    <name type="synonym">Azalea mollis</name>
    <dbReference type="NCBI Taxonomy" id="49168"/>
    <lineage>
        <taxon>Eukaryota</taxon>
        <taxon>Viridiplantae</taxon>
        <taxon>Streptophyta</taxon>
        <taxon>Embryophyta</taxon>
        <taxon>Tracheophyta</taxon>
        <taxon>Spermatophyta</taxon>
        <taxon>Magnoliopsida</taxon>
        <taxon>eudicotyledons</taxon>
        <taxon>Gunneridae</taxon>
        <taxon>Pentapetalae</taxon>
        <taxon>asterids</taxon>
        <taxon>Ericales</taxon>
        <taxon>Ericaceae</taxon>
        <taxon>Ericoideae</taxon>
        <taxon>Rhodoreae</taxon>
        <taxon>Rhododendron</taxon>
    </lineage>
</organism>
<accession>A0ACC0M5Q5</accession>
<name>A0ACC0M5Q5_RHOML</name>
<proteinExistence type="predicted"/>
<evidence type="ECO:0000313" key="1">
    <source>
        <dbReference type="EMBL" id="KAI8535892.1"/>
    </source>
</evidence>
<dbReference type="Proteomes" id="UP001062846">
    <property type="component" value="Chromosome 10"/>
</dbReference>
<protein>
    <submittedName>
        <fullName evidence="1">Uncharacterized protein</fullName>
    </submittedName>
</protein>
<comment type="caution">
    <text evidence="1">The sequence shown here is derived from an EMBL/GenBank/DDBJ whole genome shotgun (WGS) entry which is preliminary data.</text>
</comment>
<keyword evidence="2" id="KW-1185">Reference proteome</keyword>
<reference evidence="1" key="1">
    <citation type="submission" date="2022-02" db="EMBL/GenBank/DDBJ databases">
        <title>Plant Genome Project.</title>
        <authorList>
            <person name="Zhang R.-G."/>
        </authorList>
    </citation>
    <scope>NUCLEOTIDE SEQUENCE</scope>
    <source>
        <strain evidence="1">AT1</strain>
    </source>
</reference>